<feature type="compositionally biased region" description="Basic and acidic residues" evidence="1">
    <location>
        <begin position="250"/>
        <end position="259"/>
    </location>
</feature>
<feature type="compositionally biased region" description="Basic and acidic residues" evidence="1">
    <location>
        <begin position="796"/>
        <end position="813"/>
    </location>
</feature>
<evidence type="ECO:0000313" key="3">
    <source>
        <dbReference type="EMBL" id="KAG7343806.1"/>
    </source>
</evidence>
<feature type="compositionally biased region" description="Basic and acidic residues" evidence="1">
    <location>
        <begin position="1"/>
        <end position="11"/>
    </location>
</feature>
<feature type="compositionally biased region" description="Basic and acidic residues" evidence="1">
    <location>
        <begin position="669"/>
        <end position="684"/>
    </location>
</feature>
<gene>
    <name evidence="3" type="ORF">IV203_021814</name>
</gene>
<keyword evidence="2" id="KW-1133">Transmembrane helix</keyword>
<feature type="compositionally biased region" description="Polar residues" evidence="1">
    <location>
        <begin position="852"/>
        <end position="866"/>
    </location>
</feature>
<feature type="compositionally biased region" description="Basic and acidic residues" evidence="1">
    <location>
        <begin position="745"/>
        <end position="760"/>
    </location>
</feature>
<name>A0A9K3KI35_9STRA</name>
<feature type="region of interest" description="Disordered" evidence="1">
    <location>
        <begin position="472"/>
        <end position="871"/>
    </location>
</feature>
<dbReference type="AlphaFoldDB" id="A0A9K3KI35"/>
<feature type="compositionally biased region" description="Basic and acidic residues" evidence="1">
    <location>
        <begin position="539"/>
        <end position="565"/>
    </location>
</feature>
<accession>A0A9K3KI35</accession>
<feature type="compositionally biased region" description="Basic and acidic residues" evidence="1">
    <location>
        <begin position="638"/>
        <end position="658"/>
    </location>
</feature>
<feature type="compositionally biased region" description="Polar residues" evidence="1">
    <location>
        <begin position="383"/>
        <end position="393"/>
    </location>
</feature>
<keyword evidence="4" id="KW-1185">Reference proteome</keyword>
<proteinExistence type="predicted"/>
<feature type="compositionally biased region" description="Basic and acidic residues" evidence="1">
    <location>
        <begin position="723"/>
        <end position="737"/>
    </location>
</feature>
<evidence type="ECO:0000256" key="2">
    <source>
        <dbReference type="SAM" id="Phobius"/>
    </source>
</evidence>
<reference evidence="3" key="1">
    <citation type="journal article" date="2021" name="Sci. Rep.">
        <title>Diploid genomic architecture of Nitzschia inconspicua, an elite biomass production diatom.</title>
        <authorList>
            <person name="Oliver A."/>
            <person name="Podell S."/>
            <person name="Pinowska A."/>
            <person name="Traller J.C."/>
            <person name="Smith S.R."/>
            <person name="McClure R."/>
            <person name="Beliaev A."/>
            <person name="Bohutskyi P."/>
            <person name="Hill E.A."/>
            <person name="Rabines A."/>
            <person name="Zheng H."/>
            <person name="Allen L.Z."/>
            <person name="Kuo A."/>
            <person name="Grigoriev I.V."/>
            <person name="Allen A.E."/>
            <person name="Hazlebeck D."/>
            <person name="Allen E.E."/>
        </authorList>
    </citation>
    <scope>NUCLEOTIDE SEQUENCE</scope>
    <source>
        <strain evidence="3">Hildebrandi</strain>
    </source>
</reference>
<feature type="compositionally biased region" description="Polar residues" evidence="1">
    <location>
        <begin position="707"/>
        <end position="722"/>
    </location>
</feature>
<feature type="transmembrane region" description="Helical" evidence="2">
    <location>
        <begin position="212"/>
        <end position="233"/>
    </location>
</feature>
<feature type="compositionally biased region" description="Basic and acidic residues" evidence="1">
    <location>
        <begin position="479"/>
        <end position="512"/>
    </location>
</feature>
<feature type="region of interest" description="Disordered" evidence="1">
    <location>
        <begin position="1"/>
        <end position="25"/>
    </location>
</feature>
<feature type="compositionally biased region" description="Low complexity" evidence="1">
    <location>
        <begin position="414"/>
        <end position="423"/>
    </location>
</feature>
<comment type="caution">
    <text evidence="3">The sequence shown here is derived from an EMBL/GenBank/DDBJ whole genome shotgun (WGS) entry which is preliminary data.</text>
</comment>
<evidence type="ECO:0000256" key="1">
    <source>
        <dbReference type="SAM" id="MobiDB-lite"/>
    </source>
</evidence>
<feature type="region of interest" description="Disordered" evidence="1">
    <location>
        <begin position="242"/>
        <end position="307"/>
    </location>
</feature>
<feature type="region of interest" description="Disordered" evidence="1">
    <location>
        <begin position="383"/>
        <end position="458"/>
    </location>
</feature>
<feature type="compositionally biased region" description="Polar residues" evidence="1">
    <location>
        <begin position="830"/>
        <end position="842"/>
    </location>
</feature>
<evidence type="ECO:0000313" key="4">
    <source>
        <dbReference type="Proteomes" id="UP000693970"/>
    </source>
</evidence>
<protein>
    <submittedName>
        <fullName evidence="3">Uncharacterized protein</fullName>
    </submittedName>
</protein>
<sequence>MFVDLMEKYGGGEESSEQSTFAEPPKPVYLRGTNSRFPPSRSLQLLQQDGHPGGQWDCLDLDIVDACRGTSVSQSYRGNFKLYDGNCKGDFVDGLPIYISSDRPNRPLYIYPLGVYPDGWSVAALRGLVRWRIVSFENFDDKRSCRIETANVFQIEFAADGQPYNYYPTIYCFDQNGNDFSGFKSSTINIRCNDKADTIGGNSPSDGGNNKVVVAIGIILCLVVLVLAAYYYWRRSKNRGQILCPSPRPKSTDNDDCESRYYPQNRADESHNTRDSRLTRGSRGTRDTGTKDRRYTGDTGSSDSRKIGECVDVSPLTSLKNDSPTYVNGNKTPDTVYLPTLEEGPTYVDDVIEDPINDLSTASEKTGNFPGKLKIPEIVSKLAQTTGNHSSDAISDHQPSVSYPPPSPQRESRANSSSVPSRNSSHKTPVPAPSGHGLNGDSRPAPQRHPSRSAVSKDITDIVEKIDQELNEVISSGEGSRHRNKDDYGRSPSMDDERADRARSRSVEDPPQRRFGGLGSSSSHIRDRPQNGAGGSQHRGKDPLMDLSRRSKFREIRKTFSDRSRALGRTLAGDDKRSRSEERSRPETYAARGRDTSGHKDDRSRFMDRWVNANTNKGRSRSQSRERAEGCTGRRGRERSNHGDKRDGRSLSRERSKVAEYYSNRNRPTAKDRYDSNGYSDRDKKRNRSRSTDLSHGNEFANRNRPSKASASDYGSSPQTDRNFSDNKRMAASDHGGKRNGVPPGRDRIASSSEHSRKPSSDAWTSAGEQAAKRRGRSNSLERARHDYCGRSQSPYKDRNRSQSKDGANDSADRKRRSSRDRSGHGPSGNQSSRNPSFSSPLETGGGRGTLDASNLNRSVTKNPDGSVTVAVKRTREDGAIVTTKIKYASVSLARRHGIEVD</sequence>
<keyword evidence="2" id="KW-0812">Transmembrane</keyword>
<feature type="compositionally biased region" description="Basic and acidic residues" evidence="1">
    <location>
        <begin position="780"/>
        <end position="789"/>
    </location>
</feature>
<reference evidence="3" key="2">
    <citation type="submission" date="2021-04" db="EMBL/GenBank/DDBJ databases">
        <authorList>
            <person name="Podell S."/>
        </authorList>
    </citation>
    <scope>NUCLEOTIDE SEQUENCE</scope>
    <source>
        <strain evidence="3">Hildebrandi</strain>
    </source>
</reference>
<feature type="compositionally biased region" description="Basic and acidic residues" evidence="1">
    <location>
        <begin position="266"/>
        <end position="296"/>
    </location>
</feature>
<feature type="compositionally biased region" description="Basic and acidic residues" evidence="1">
    <location>
        <begin position="572"/>
        <end position="608"/>
    </location>
</feature>
<keyword evidence="2" id="KW-0472">Membrane</keyword>
<dbReference type="Proteomes" id="UP000693970">
    <property type="component" value="Unassembled WGS sequence"/>
</dbReference>
<organism evidence="3 4">
    <name type="scientific">Nitzschia inconspicua</name>
    <dbReference type="NCBI Taxonomy" id="303405"/>
    <lineage>
        <taxon>Eukaryota</taxon>
        <taxon>Sar</taxon>
        <taxon>Stramenopiles</taxon>
        <taxon>Ochrophyta</taxon>
        <taxon>Bacillariophyta</taxon>
        <taxon>Bacillariophyceae</taxon>
        <taxon>Bacillariophycidae</taxon>
        <taxon>Bacillariales</taxon>
        <taxon>Bacillariaceae</taxon>
        <taxon>Nitzschia</taxon>
    </lineage>
</organism>
<dbReference type="EMBL" id="JAGRRH010000023">
    <property type="protein sequence ID" value="KAG7343806.1"/>
    <property type="molecule type" value="Genomic_DNA"/>
</dbReference>